<reference evidence="2 3" key="1">
    <citation type="submission" date="2018-01" db="EMBL/GenBank/DDBJ databases">
        <title>Draft Genome Sequence of Komagataeibacter maltaceti LMG 1529, a Vinegar Producing Acetic Acid Bacterium Isolated from Malt Vinegar Brewery Acetifiers.</title>
        <authorList>
            <person name="Zhang Q."/>
            <person name="Hollensteiner J."/>
            <person name="Poehlein A."/>
            <person name="Daniel R."/>
        </authorList>
    </citation>
    <scope>NUCLEOTIDE SEQUENCE [LARGE SCALE GENOMIC DNA]</scope>
    <source>
        <strain evidence="2 3">LMG 1529</strain>
    </source>
</reference>
<name>A0A2S3W544_9PROT</name>
<evidence type="ECO:0000313" key="2">
    <source>
        <dbReference type="EMBL" id="POF63928.1"/>
    </source>
</evidence>
<dbReference type="Proteomes" id="UP000237344">
    <property type="component" value="Unassembled WGS sequence"/>
</dbReference>
<dbReference type="PANTHER" id="PTHR33221">
    <property type="entry name" value="WINGED HELIX-TURN-HELIX TRANSCRIPTIONAL REGULATOR, RRF2 FAMILY"/>
    <property type="match status" value="1"/>
</dbReference>
<protein>
    <submittedName>
        <fullName evidence="2">Transcriptional repressor NsrR</fullName>
    </submittedName>
</protein>
<evidence type="ECO:0000256" key="1">
    <source>
        <dbReference type="ARBA" id="ARBA00023125"/>
    </source>
</evidence>
<sequence length="161" mass="17604">MRMTLHTDYALRTLFYVGLHTDRRVSIREVANAYGISENHLVKVIHKLGRGGFIQTMRGRGGGMTLARAADEIRIGDVVRYTEEDMNLVACESTTTDGRSCVLARQCSLRGLLGQALAAFMSVLDDATLGSLLTDEECIVLRQIFAVAQVTDTRGAAPVTQ</sequence>
<dbReference type="OrthoDB" id="9795923at2"/>
<dbReference type="InterPro" id="IPR036390">
    <property type="entry name" value="WH_DNA-bd_sf"/>
</dbReference>
<proteinExistence type="predicted"/>
<comment type="caution">
    <text evidence="2">The sequence shown here is derived from an EMBL/GenBank/DDBJ whole genome shotgun (WGS) entry which is preliminary data.</text>
</comment>
<dbReference type="Pfam" id="PF02082">
    <property type="entry name" value="Rrf2"/>
    <property type="match status" value="1"/>
</dbReference>
<dbReference type="InterPro" id="IPR000944">
    <property type="entry name" value="Tscrpt_reg_Rrf2"/>
</dbReference>
<dbReference type="NCBIfam" id="TIGR00738">
    <property type="entry name" value="rrf2_super"/>
    <property type="match status" value="1"/>
</dbReference>
<dbReference type="Gene3D" id="1.10.10.10">
    <property type="entry name" value="Winged helix-like DNA-binding domain superfamily/Winged helix DNA-binding domain"/>
    <property type="match status" value="1"/>
</dbReference>
<dbReference type="GO" id="GO:0005829">
    <property type="term" value="C:cytosol"/>
    <property type="evidence" value="ECO:0007669"/>
    <property type="project" value="TreeGrafter"/>
</dbReference>
<keyword evidence="3" id="KW-1185">Reference proteome</keyword>
<evidence type="ECO:0000313" key="3">
    <source>
        <dbReference type="Proteomes" id="UP000237344"/>
    </source>
</evidence>
<dbReference type="GO" id="GO:0003700">
    <property type="term" value="F:DNA-binding transcription factor activity"/>
    <property type="evidence" value="ECO:0007669"/>
    <property type="project" value="TreeGrafter"/>
</dbReference>
<dbReference type="PANTHER" id="PTHR33221:SF4">
    <property type="entry name" value="HTH-TYPE TRANSCRIPTIONAL REPRESSOR NSRR"/>
    <property type="match status" value="1"/>
</dbReference>
<dbReference type="AlphaFoldDB" id="A0A2S3W544"/>
<keyword evidence="1" id="KW-0238">DNA-binding</keyword>
<dbReference type="PROSITE" id="PS51197">
    <property type="entry name" value="HTH_RRF2_2"/>
    <property type="match status" value="1"/>
</dbReference>
<dbReference type="InterPro" id="IPR036388">
    <property type="entry name" value="WH-like_DNA-bd_sf"/>
</dbReference>
<organism evidence="2 3">
    <name type="scientific">Novacetimonas maltaceti</name>
    <dbReference type="NCBI Taxonomy" id="1203393"/>
    <lineage>
        <taxon>Bacteria</taxon>
        <taxon>Pseudomonadati</taxon>
        <taxon>Pseudomonadota</taxon>
        <taxon>Alphaproteobacteria</taxon>
        <taxon>Acetobacterales</taxon>
        <taxon>Acetobacteraceae</taxon>
        <taxon>Novacetimonas</taxon>
    </lineage>
</organism>
<dbReference type="GO" id="GO:0003677">
    <property type="term" value="F:DNA binding"/>
    <property type="evidence" value="ECO:0007669"/>
    <property type="project" value="UniProtKB-KW"/>
</dbReference>
<dbReference type="SUPFAM" id="SSF46785">
    <property type="entry name" value="Winged helix' DNA-binding domain"/>
    <property type="match status" value="1"/>
</dbReference>
<dbReference type="RefSeq" id="WP_110094147.1">
    <property type="nucleotide sequence ID" value="NZ_NKUE01000009.1"/>
</dbReference>
<accession>A0A2S3W544</accession>
<gene>
    <name evidence="2" type="ORF">KMAL_04610</name>
</gene>
<dbReference type="EMBL" id="POTC01000003">
    <property type="protein sequence ID" value="POF63928.1"/>
    <property type="molecule type" value="Genomic_DNA"/>
</dbReference>